<evidence type="ECO:0000313" key="4">
    <source>
        <dbReference type="Proteomes" id="UP000596387"/>
    </source>
</evidence>
<proteinExistence type="predicted"/>
<reference evidence="3 4" key="1">
    <citation type="submission" date="2019-12" db="EMBL/GenBank/DDBJ databases">
        <title>Complete Genome Sequence of a Quorum-Sensing Bacterium,Rhodobacteraceae bacterium C31, Isolated from a marine microalgae symbiotic bacteria.</title>
        <authorList>
            <person name="Zhang Y."/>
        </authorList>
    </citation>
    <scope>NUCLEOTIDE SEQUENCE [LARGE SCALE GENOMIC DNA]</scope>
    <source>
        <strain evidence="3 4">C31</strain>
    </source>
</reference>
<evidence type="ECO:0000313" key="3">
    <source>
        <dbReference type="EMBL" id="QRF64884.1"/>
    </source>
</evidence>
<feature type="domain" description="PepSY" evidence="2">
    <location>
        <begin position="4"/>
        <end position="85"/>
    </location>
</feature>
<sequence>MKRLTTTLAAIALAAPLWAESHSGDMDEIPQETVDAIMAMLTEMECQMAPDDIEMEDDGGYELDDVICKGGNQFDIELDADLNEVGRRAE</sequence>
<feature type="signal peptide" evidence="1">
    <location>
        <begin position="1"/>
        <end position="19"/>
    </location>
</feature>
<gene>
    <name evidence="3" type="ORF">GQA70_00300</name>
</gene>
<keyword evidence="1" id="KW-0732">Signal</keyword>
<protein>
    <submittedName>
        <fullName evidence="3">PepSY domain-containing protein</fullName>
    </submittedName>
</protein>
<dbReference type="InterPro" id="IPR025711">
    <property type="entry name" value="PepSY"/>
</dbReference>
<name>A0ABX7F5P7_9RHOB</name>
<accession>A0ABX7F5P7</accession>
<feature type="chain" id="PRO_5045540911" evidence="1">
    <location>
        <begin position="20"/>
        <end position="90"/>
    </location>
</feature>
<dbReference type="RefSeq" id="WP_023850844.1">
    <property type="nucleotide sequence ID" value="NZ_CP047166.1"/>
</dbReference>
<organism evidence="3 4">
    <name type="scientific">Ponticoccus alexandrii</name>
    <dbReference type="NCBI Taxonomy" id="1943633"/>
    <lineage>
        <taxon>Bacteria</taxon>
        <taxon>Pseudomonadati</taxon>
        <taxon>Pseudomonadota</taxon>
        <taxon>Alphaproteobacteria</taxon>
        <taxon>Rhodobacterales</taxon>
        <taxon>Roseobacteraceae</taxon>
        <taxon>Ponticoccus</taxon>
    </lineage>
</organism>
<evidence type="ECO:0000256" key="1">
    <source>
        <dbReference type="SAM" id="SignalP"/>
    </source>
</evidence>
<dbReference type="Pfam" id="PF13670">
    <property type="entry name" value="PepSY_2"/>
    <property type="match status" value="1"/>
</dbReference>
<dbReference type="EMBL" id="CP047166">
    <property type="protein sequence ID" value="QRF64884.1"/>
    <property type="molecule type" value="Genomic_DNA"/>
</dbReference>
<dbReference type="Proteomes" id="UP000596387">
    <property type="component" value="Chromosome"/>
</dbReference>
<evidence type="ECO:0000259" key="2">
    <source>
        <dbReference type="Pfam" id="PF13670"/>
    </source>
</evidence>
<keyword evidence="4" id="KW-1185">Reference proteome</keyword>